<accession>X0TZQ5</accession>
<evidence type="ECO:0000256" key="1">
    <source>
        <dbReference type="SAM" id="Phobius"/>
    </source>
</evidence>
<reference evidence="2" key="1">
    <citation type="journal article" date="2014" name="Front. Microbiol.">
        <title>High frequency of phylogenetically diverse reductive dehalogenase-homologous genes in deep subseafloor sedimentary metagenomes.</title>
        <authorList>
            <person name="Kawai M."/>
            <person name="Futagami T."/>
            <person name="Toyoda A."/>
            <person name="Takaki Y."/>
            <person name="Nishi S."/>
            <person name="Hori S."/>
            <person name="Arai W."/>
            <person name="Tsubouchi T."/>
            <person name="Morono Y."/>
            <person name="Uchiyama I."/>
            <person name="Ito T."/>
            <person name="Fujiyama A."/>
            <person name="Inagaki F."/>
            <person name="Takami H."/>
        </authorList>
    </citation>
    <scope>NUCLEOTIDE SEQUENCE</scope>
    <source>
        <strain evidence="2">Expedition CK06-06</strain>
    </source>
</reference>
<evidence type="ECO:0000313" key="2">
    <source>
        <dbReference type="EMBL" id="GAF81645.1"/>
    </source>
</evidence>
<dbReference type="AlphaFoldDB" id="X0TZQ5"/>
<keyword evidence="1" id="KW-0472">Membrane</keyword>
<keyword evidence="1" id="KW-0812">Transmembrane</keyword>
<name>X0TZQ5_9ZZZZ</name>
<keyword evidence="1" id="KW-1133">Transmembrane helix</keyword>
<gene>
    <name evidence="2" type="ORF">S01H1_03990</name>
</gene>
<sequence>MGSPLTQLVKLARPWHWIKNSFVLAPVPFALAVGAELDFFVFALGLVGFCLVN</sequence>
<organism evidence="2">
    <name type="scientific">marine sediment metagenome</name>
    <dbReference type="NCBI Taxonomy" id="412755"/>
    <lineage>
        <taxon>unclassified sequences</taxon>
        <taxon>metagenomes</taxon>
        <taxon>ecological metagenomes</taxon>
    </lineage>
</organism>
<protein>
    <submittedName>
        <fullName evidence="2">Uncharacterized protein</fullName>
    </submittedName>
</protein>
<feature type="non-terminal residue" evidence="2">
    <location>
        <position position="53"/>
    </location>
</feature>
<feature type="transmembrane region" description="Helical" evidence="1">
    <location>
        <begin position="29"/>
        <end position="52"/>
    </location>
</feature>
<proteinExistence type="predicted"/>
<comment type="caution">
    <text evidence="2">The sequence shown here is derived from an EMBL/GenBank/DDBJ whole genome shotgun (WGS) entry which is preliminary data.</text>
</comment>
<dbReference type="EMBL" id="BARS01002132">
    <property type="protein sequence ID" value="GAF81645.1"/>
    <property type="molecule type" value="Genomic_DNA"/>
</dbReference>